<evidence type="ECO:0000313" key="2">
    <source>
        <dbReference type="EMBL" id="MDH6062937.1"/>
    </source>
</evidence>
<evidence type="ECO:0000313" key="3">
    <source>
        <dbReference type="Proteomes" id="UP001159370"/>
    </source>
</evidence>
<dbReference type="GO" id="GO:0016757">
    <property type="term" value="F:glycosyltransferase activity"/>
    <property type="evidence" value="ECO:0007669"/>
    <property type="project" value="UniProtKB-KW"/>
</dbReference>
<dbReference type="Gene3D" id="3.30.1310.20">
    <property type="entry name" value="PRTase-like"/>
    <property type="match status" value="1"/>
</dbReference>
<reference evidence="2 3" key="1">
    <citation type="journal article" date="2023" name="J. Phycol.">
        <title>Chrysosporum ovalisporum is synonymous with the true-branching cyanobacterium Umezakia natans (Nostocales/Aphanizomenonaceae).</title>
        <authorList>
            <person name="McGregor G.B."/>
            <person name="Sendall B.C."/>
            <person name="Niiyama Y."/>
            <person name="Tuji A."/>
            <person name="Willis A."/>
        </authorList>
    </citation>
    <scope>NUCLEOTIDE SEQUENCE [LARGE SCALE GENOMIC DNA]</scope>
    <source>
        <strain evidence="2 3">FSS-62</strain>
    </source>
</reference>
<sequence length="235" mass="25506">MKAHFADKYQENHTMLFKNRTIAGQILAGELTGYANRSDVIVLALPRGGVPIGYEVAKALNAPLDVLVVRKLGVPQQEELAMGAISSGGVRILNEHIVKLANICEETIATVAAQEQRELERRENLYRGHCPFPDLQGRIVILVDDGLATGATMWAAVASVRRQNPAQIVIAVPVAASATCRELEVGVDKIVCAATPEPFYSVGLWYEEFPQTTDDEVRDLLAKAQTGYQPLSLGA</sequence>
<dbReference type="Pfam" id="PF00156">
    <property type="entry name" value="Pribosyltran"/>
    <property type="match status" value="1"/>
</dbReference>
<evidence type="ECO:0000259" key="1">
    <source>
        <dbReference type="Pfam" id="PF00156"/>
    </source>
</evidence>
<dbReference type="AlphaFoldDB" id="A0AA43KDZ1"/>
<keyword evidence="2" id="KW-0328">Glycosyltransferase</keyword>
<organism evidence="2 3">
    <name type="scientific">Umezakia ovalisporum FSS-62</name>
    <dbReference type="NCBI Taxonomy" id="2971776"/>
    <lineage>
        <taxon>Bacteria</taxon>
        <taxon>Bacillati</taxon>
        <taxon>Cyanobacteriota</taxon>
        <taxon>Cyanophyceae</taxon>
        <taxon>Nostocales</taxon>
        <taxon>Nodulariaceae</taxon>
        <taxon>Umezakia</taxon>
    </lineage>
</organism>
<dbReference type="Proteomes" id="UP001159370">
    <property type="component" value="Unassembled WGS sequence"/>
</dbReference>
<dbReference type="EMBL" id="JANQDL010000031">
    <property type="protein sequence ID" value="MDH6062937.1"/>
    <property type="molecule type" value="Genomic_DNA"/>
</dbReference>
<dbReference type="Gene3D" id="3.40.50.2020">
    <property type="match status" value="1"/>
</dbReference>
<protein>
    <submittedName>
        <fullName evidence="2">Phosphoribosyltransferase</fullName>
    </submittedName>
</protein>
<dbReference type="InterPro" id="IPR029057">
    <property type="entry name" value="PRTase-like"/>
</dbReference>
<dbReference type="InterPro" id="IPR000836">
    <property type="entry name" value="PRTase_dom"/>
</dbReference>
<accession>A0AA43KDZ1</accession>
<proteinExistence type="predicted"/>
<feature type="domain" description="Phosphoribosyltransferase" evidence="1">
    <location>
        <begin position="7"/>
        <end position="179"/>
    </location>
</feature>
<dbReference type="RefSeq" id="WP_280656636.1">
    <property type="nucleotide sequence ID" value="NZ_JANQDL010000031.1"/>
</dbReference>
<keyword evidence="2" id="KW-0808">Transferase</keyword>
<gene>
    <name evidence="2" type="ORF">NWP23_03865</name>
</gene>
<dbReference type="CDD" id="cd06223">
    <property type="entry name" value="PRTases_typeI"/>
    <property type="match status" value="1"/>
</dbReference>
<comment type="caution">
    <text evidence="2">The sequence shown here is derived from an EMBL/GenBank/DDBJ whole genome shotgun (WGS) entry which is preliminary data.</text>
</comment>
<dbReference type="SUPFAM" id="SSF53271">
    <property type="entry name" value="PRTase-like"/>
    <property type="match status" value="1"/>
</dbReference>
<name>A0AA43KDZ1_9CYAN</name>